<gene>
    <name evidence="8" type="ORF">Agabi119p4_1356</name>
</gene>
<reference evidence="8 9" key="1">
    <citation type="journal article" name="Sci. Rep.">
        <title>Telomere-to-telomere assembled and centromere annotated genomes of the two main subspecies of the button mushroom Agaricus bisporus reveal especially polymorphic chromosome ends.</title>
        <authorList>
            <person name="Sonnenberg A.S.M."/>
            <person name="Sedaghat-Telgerd N."/>
            <person name="Lavrijssen B."/>
            <person name="Ohm R.A."/>
            <person name="Hendrickx P.M."/>
            <person name="Scholtmeijer K."/>
            <person name="Baars J.J.P."/>
            <person name="van Peer A."/>
        </authorList>
    </citation>
    <scope>NUCLEOTIDE SEQUENCE [LARGE SCALE GENOMIC DNA]</scope>
    <source>
        <strain evidence="8 9">H119_p4</strain>
    </source>
</reference>
<dbReference type="FunFam" id="3.30.160.60:FF:000100">
    <property type="entry name" value="Zinc finger 45-like"/>
    <property type="match status" value="2"/>
</dbReference>
<dbReference type="InterPro" id="IPR013087">
    <property type="entry name" value="Znf_C2H2_type"/>
</dbReference>
<dbReference type="Proteomes" id="UP000629468">
    <property type="component" value="Unassembled WGS sequence"/>
</dbReference>
<dbReference type="GO" id="GO:0005634">
    <property type="term" value="C:nucleus"/>
    <property type="evidence" value="ECO:0007669"/>
    <property type="project" value="TreeGrafter"/>
</dbReference>
<keyword evidence="1" id="KW-0479">Metal-binding</keyword>
<evidence type="ECO:0000256" key="4">
    <source>
        <dbReference type="ARBA" id="ARBA00022833"/>
    </source>
</evidence>
<dbReference type="PROSITE" id="PS00028">
    <property type="entry name" value="ZINC_FINGER_C2H2_1"/>
    <property type="match status" value="1"/>
</dbReference>
<feature type="domain" description="C2H2-type" evidence="7">
    <location>
        <begin position="317"/>
        <end position="337"/>
    </location>
</feature>
<dbReference type="InterPro" id="IPR036236">
    <property type="entry name" value="Znf_C2H2_sf"/>
</dbReference>
<dbReference type="PANTHER" id="PTHR24408:SF20">
    <property type="entry name" value="ZINC FINGER PROTEIN PLAGL2"/>
    <property type="match status" value="1"/>
</dbReference>
<evidence type="ECO:0000256" key="5">
    <source>
        <dbReference type="PROSITE-ProRule" id="PRU00042"/>
    </source>
</evidence>
<evidence type="ECO:0000256" key="2">
    <source>
        <dbReference type="ARBA" id="ARBA00022737"/>
    </source>
</evidence>
<dbReference type="GO" id="GO:0000981">
    <property type="term" value="F:DNA-binding transcription factor activity, RNA polymerase II-specific"/>
    <property type="evidence" value="ECO:0007669"/>
    <property type="project" value="TreeGrafter"/>
</dbReference>
<proteinExistence type="predicted"/>
<dbReference type="SUPFAM" id="SSF57667">
    <property type="entry name" value="beta-beta-alpha zinc fingers"/>
    <property type="match status" value="1"/>
</dbReference>
<evidence type="ECO:0000259" key="7">
    <source>
        <dbReference type="PROSITE" id="PS50157"/>
    </source>
</evidence>
<evidence type="ECO:0000256" key="6">
    <source>
        <dbReference type="SAM" id="MobiDB-lite"/>
    </source>
</evidence>
<dbReference type="SMART" id="SM00355">
    <property type="entry name" value="ZnF_C2H2"/>
    <property type="match status" value="2"/>
</dbReference>
<comment type="caution">
    <text evidence="8">The sequence shown here is derived from an EMBL/GenBank/DDBJ whole genome shotgun (WGS) entry which is preliminary data.</text>
</comment>
<evidence type="ECO:0000313" key="8">
    <source>
        <dbReference type="EMBL" id="KAF7785191.1"/>
    </source>
</evidence>
<evidence type="ECO:0000256" key="1">
    <source>
        <dbReference type="ARBA" id="ARBA00022723"/>
    </source>
</evidence>
<name>A0A8H7FD43_AGABI</name>
<keyword evidence="2" id="KW-0677">Repeat</keyword>
<dbReference type="GO" id="GO:0008270">
    <property type="term" value="F:zinc ion binding"/>
    <property type="evidence" value="ECO:0007669"/>
    <property type="project" value="UniProtKB-KW"/>
</dbReference>
<accession>A0A8H7FD43</accession>
<keyword evidence="3 5" id="KW-0863">Zinc-finger</keyword>
<feature type="compositionally biased region" description="Low complexity" evidence="6">
    <location>
        <begin position="390"/>
        <end position="409"/>
    </location>
</feature>
<dbReference type="EMBL" id="JABXXO010000001">
    <property type="protein sequence ID" value="KAF7785191.1"/>
    <property type="molecule type" value="Genomic_DNA"/>
</dbReference>
<feature type="domain" description="C2H2-type" evidence="7">
    <location>
        <begin position="289"/>
        <end position="316"/>
    </location>
</feature>
<dbReference type="AlphaFoldDB" id="A0A8H7FD43"/>
<keyword evidence="4" id="KW-0862">Zinc</keyword>
<dbReference type="GO" id="GO:0043565">
    <property type="term" value="F:sequence-specific DNA binding"/>
    <property type="evidence" value="ECO:0007669"/>
    <property type="project" value="TreeGrafter"/>
</dbReference>
<evidence type="ECO:0000256" key="3">
    <source>
        <dbReference type="ARBA" id="ARBA00022771"/>
    </source>
</evidence>
<sequence>MQAQYNIASSSCPSSLGYYHHISEAYSTVHDQYFATGGDNYPGSFSRGSSDTLAYPPDEGYHYMTDRGGPSSVGSSIGNTAHMSTAYAAATTTTSIGFDATGIGYTDSIIPPVTVSSRDYHHPEDIPVPYDQGRGWEWECQPTTLQPTLPPPHHPHPHPLTHQHLHAPTLPHLPNNLGASAVLPPDPAFLDLTSAIKSAVSTVGQSHQSYPVHSSSPVAQLPTPASMYVSLNSGGGGRGREETPQISVGSTPAVAAVNLPPPIIQMPSGVADTAAVMPLPDMLSREKKHACTMCHKRFDRPSTLRKHLLVHTGEKAFVCDTCGRRFGVASNLNRHVRRCILKPVNATLSTTQASSSISGSSGKPLSDMSSTNHHDVPTVKAAATKRGRASSSSESASSPSSSSSSQSHSNRCGVDGAGSTKTPGQKRRRRAPSPSLWIPWSLRAFNLACEEFHRSTPVPLPPVRRNLPSEERDSWDDNVSTRPYHPHEWRGVLPGPGLGHGFGLGAKDIQNVNFGGSGGIMLGRVLVF</sequence>
<dbReference type="PANTHER" id="PTHR24408">
    <property type="entry name" value="ZINC FINGER PROTEIN"/>
    <property type="match status" value="1"/>
</dbReference>
<organism evidence="8 9">
    <name type="scientific">Agaricus bisporus var. burnettii</name>
    <dbReference type="NCBI Taxonomy" id="192524"/>
    <lineage>
        <taxon>Eukaryota</taxon>
        <taxon>Fungi</taxon>
        <taxon>Dikarya</taxon>
        <taxon>Basidiomycota</taxon>
        <taxon>Agaricomycotina</taxon>
        <taxon>Agaricomycetes</taxon>
        <taxon>Agaricomycetidae</taxon>
        <taxon>Agaricales</taxon>
        <taxon>Agaricineae</taxon>
        <taxon>Agaricaceae</taxon>
        <taxon>Agaricus</taxon>
    </lineage>
</organism>
<dbReference type="PROSITE" id="PS50157">
    <property type="entry name" value="ZINC_FINGER_C2H2_2"/>
    <property type="match status" value="2"/>
</dbReference>
<evidence type="ECO:0000313" key="9">
    <source>
        <dbReference type="Proteomes" id="UP000629468"/>
    </source>
</evidence>
<feature type="region of interest" description="Disordered" evidence="6">
    <location>
        <begin position="350"/>
        <end position="432"/>
    </location>
</feature>
<protein>
    <submittedName>
        <fullName evidence="8">Transcriptional regulator family: C2H2 zinc finger</fullName>
    </submittedName>
</protein>
<dbReference type="Gene3D" id="3.30.160.60">
    <property type="entry name" value="Classic Zinc Finger"/>
    <property type="match status" value="2"/>
</dbReference>
<dbReference type="Pfam" id="PF00096">
    <property type="entry name" value="zf-C2H2"/>
    <property type="match status" value="2"/>
</dbReference>